<sequence>MPRPGPRPYECVRKAWHSDRHHPIRGSLIQEIFRVVEKVHSSATRKNKEWQEKLPIVVIKAEEIMYSKANSEAEYMDLKTLWDRATNAINTIIRRDESTETGKFLQPCIEAALNLGCTARRASRSQRNCNPKCYLTPSIQETLHTSSGTVENAFQGNHTTNLQYLSRCSKLVNPASLIPTGPSNFIQNIDYASNKYPFASESVLPSCNIPSLPMKNYTVTNFCSVYPLCYVNDCPFEESQDGFGILPKVDSSTSDPAQVGIENLCSCNVDALYQMTETNSSGTPEKLCKIGCDLSLRLGPVSDTCPSVGNSKVQLQDVDSGNFPNGRKFCYQSLEVDKKLSLIPGEYVNGPLDLCSSKWIYDGERNVEETTRKRKAVFDHPAEDQQLCWQPKLPCSHLTGSMRNAGL</sequence>
<protein>
    <recommendedName>
        <fullName evidence="3">Histone acetyltransferase</fullName>
    </recommendedName>
</protein>
<keyword evidence="2" id="KW-1185">Reference proteome</keyword>
<organism evidence="1 2">
    <name type="scientific">Carya illinoinensis</name>
    <name type="common">Pecan</name>
    <dbReference type="NCBI Taxonomy" id="32201"/>
    <lineage>
        <taxon>Eukaryota</taxon>
        <taxon>Viridiplantae</taxon>
        <taxon>Streptophyta</taxon>
        <taxon>Embryophyta</taxon>
        <taxon>Tracheophyta</taxon>
        <taxon>Spermatophyta</taxon>
        <taxon>Magnoliopsida</taxon>
        <taxon>eudicotyledons</taxon>
        <taxon>Gunneridae</taxon>
        <taxon>Pentapetalae</taxon>
        <taxon>rosids</taxon>
        <taxon>fabids</taxon>
        <taxon>Fagales</taxon>
        <taxon>Juglandaceae</taxon>
        <taxon>Carya</taxon>
    </lineage>
</organism>
<evidence type="ECO:0000313" key="2">
    <source>
        <dbReference type="Proteomes" id="UP000811609"/>
    </source>
</evidence>
<name>A0A8T1PS38_CARIL</name>
<reference evidence="1" key="1">
    <citation type="submission" date="2020-12" db="EMBL/GenBank/DDBJ databases">
        <title>WGS assembly of Carya illinoinensis cv. Pawnee.</title>
        <authorList>
            <person name="Platts A."/>
            <person name="Shu S."/>
            <person name="Wright S."/>
            <person name="Barry K."/>
            <person name="Edger P."/>
            <person name="Pires J.C."/>
            <person name="Schmutz J."/>
        </authorList>
    </citation>
    <scope>NUCLEOTIDE SEQUENCE</scope>
    <source>
        <tissue evidence="1">Leaf</tissue>
    </source>
</reference>
<dbReference type="EMBL" id="CM031816">
    <property type="protein sequence ID" value="KAG6643792.1"/>
    <property type="molecule type" value="Genomic_DNA"/>
</dbReference>
<comment type="caution">
    <text evidence="1">The sequence shown here is derived from an EMBL/GenBank/DDBJ whole genome shotgun (WGS) entry which is preliminary data.</text>
</comment>
<accession>A0A8T1PS38</accession>
<evidence type="ECO:0000313" key="1">
    <source>
        <dbReference type="EMBL" id="KAG6643792.1"/>
    </source>
</evidence>
<dbReference type="AlphaFoldDB" id="A0A8T1PS38"/>
<dbReference type="Proteomes" id="UP000811609">
    <property type="component" value="Chromosome 8"/>
</dbReference>
<gene>
    <name evidence="1" type="ORF">CIPAW_08G011100</name>
</gene>
<dbReference type="PANTHER" id="PTHR35300">
    <property type="entry name" value="COACTIVATOR CBP, KIX DOMAIN-CONTAINING PROTEIN-RELATED"/>
    <property type="match status" value="1"/>
</dbReference>
<proteinExistence type="predicted"/>
<evidence type="ECO:0008006" key="3">
    <source>
        <dbReference type="Google" id="ProtNLM"/>
    </source>
</evidence>
<dbReference type="PANTHER" id="PTHR35300:SF5">
    <property type="entry name" value="HISTONE ACETYLTRANSFERASE"/>
    <property type="match status" value="1"/>
</dbReference>